<dbReference type="PANTHER" id="PTHR16915:SF0">
    <property type="entry name" value="RADIATION-INDUCIBLE IMMEDIATE-EARLY GENE IEX-1"/>
    <property type="match status" value="1"/>
</dbReference>
<reference evidence="2 3" key="1">
    <citation type="submission" date="2019-11" db="EMBL/GenBank/DDBJ databases">
        <title>Strigops habroptila (kakapo) genome, bStrHab1, primary haplotype, v2.</title>
        <authorList>
            <person name="Jarvis E.D."/>
            <person name="Howard J."/>
            <person name="Rhie A."/>
            <person name="Phillippy A."/>
            <person name="Korlach J."/>
            <person name="Digby A."/>
            <person name="Iorns D."/>
            <person name="Eason D."/>
            <person name="Robertson B."/>
            <person name="Raemaekers T."/>
            <person name="Howe K."/>
            <person name="Lewin H."/>
            <person name="Damas J."/>
            <person name="Hastie A."/>
            <person name="Tracey A."/>
            <person name="Chow W."/>
            <person name="Fedrigo O."/>
        </authorList>
    </citation>
    <scope>NUCLEOTIDE SEQUENCE [LARGE SCALE GENOMIC DNA]</scope>
</reference>
<dbReference type="PANTHER" id="PTHR16915">
    <property type="entry name" value="IMMEDIATE EARLY RESPONSE 3"/>
    <property type="match status" value="1"/>
</dbReference>
<reference evidence="2" key="3">
    <citation type="submission" date="2025-09" db="UniProtKB">
        <authorList>
            <consortium name="Ensembl"/>
        </authorList>
    </citation>
    <scope>IDENTIFICATION</scope>
</reference>
<evidence type="ECO:0000313" key="2">
    <source>
        <dbReference type="Ensembl" id="ENSSHBP00005006470.1"/>
    </source>
</evidence>
<reference evidence="2" key="2">
    <citation type="submission" date="2025-08" db="UniProtKB">
        <authorList>
            <consortium name="Ensembl"/>
        </authorList>
    </citation>
    <scope>IDENTIFICATION</scope>
</reference>
<dbReference type="Ensembl" id="ENSSHBT00005007803.1">
    <property type="protein sequence ID" value="ENSSHBP00005006470.1"/>
    <property type="gene ID" value="ENSSHBG00005005665.1"/>
</dbReference>
<dbReference type="Proteomes" id="UP000472266">
    <property type="component" value="Chromosome 18"/>
</dbReference>
<organism evidence="2 3">
    <name type="scientific">Strigops habroptila</name>
    <name type="common">Kakapo</name>
    <dbReference type="NCBI Taxonomy" id="2489341"/>
    <lineage>
        <taxon>Eukaryota</taxon>
        <taxon>Metazoa</taxon>
        <taxon>Chordata</taxon>
        <taxon>Craniata</taxon>
        <taxon>Vertebrata</taxon>
        <taxon>Euteleostomi</taxon>
        <taxon>Archelosauria</taxon>
        <taxon>Archosauria</taxon>
        <taxon>Dinosauria</taxon>
        <taxon>Saurischia</taxon>
        <taxon>Theropoda</taxon>
        <taxon>Coelurosauria</taxon>
        <taxon>Aves</taxon>
        <taxon>Neognathae</taxon>
        <taxon>Neoaves</taxon>
        <taxon>Telluraves</taxon>
        <taxon>Australaves</taxon>
        <taxon>Psittaciformes</taxon>
        <taxon>Psittacidae</taxon>
        <taxon>Strigops</taxon>
    </lineage>
</organism>
<name>A0A672TXS8_STRHB</name>
<sequence>VSARGQIPGAGGRHIPEWFVKRLPRPMFAVRAAGRPPGLPAKRSRKARRVLYPAQVRKYLPRQEKDLVKRWLLFFAGVILMQVLTEDPEQERLAGGKSLRAQPLCAPASLCAPTPALGPLEQHHGLGTPALLQGDTRALDGDSGPAVAGRSIDETPGLQQELCRFYC</sequence>
<dbReference type="AlphaFoldDB" id="A0A672TXS8"/>
<feature type="region of interest" description="Disordered" evidence="1">
    <location>
        <begin position="122"/>
        <end position="151"/>
    </location>
</feature>
<protein>
    <recommendedName>
        <fullName evidence="4">Radiation-inducible immediate-early gene IEX-1</fullName>
    </recommendedName>
</protein>
<evidence type="ECO:0008006" key="4">
    <source>
        <dbReference type="Google" id="ProtNLM"/>
    </source>
</evidence>
<keyword evidence="3" id="KW-1185">Reference proteome</keyword>
<proteinExistence type="predicted"/>
<accession>A0A672TXS8</accession>
<dbReference type="GO" id="GO:0043066">
    <property type="term" value="P:negative regulation of apoptotic process"/>
    <property type="evidence" value="ECO:0007669"/>
    <property type="project" value="InterPro"/>
</dbReference>
<evidence type="ECO:0000313" key="3">
    <source>
        <dbReference type="Proteomes" id="UP000472266"/>
    </source>
</evidence>
<evidence type="ECO:0000256" key="1">
    <source>
        <dbReference type="SAM" id="MobiDB-lite"/>
    </source>
</evidence>
<dbReference type="InterPro" id="IPR024829">
    <property type="entry name" value="IEX-1"/>
</dbReference>
<dbReference type="GeneTree" id="ENSGT00960000189388"/>
<dbReference type="InParanoid" id="A0A672TXS8"/>